<protein>
    <submittedName>
        <fullName evidence="5">Unannotated protein</fullName>
    </submittedName>
</protein>
<comment type="similarity">
    <text evidence="1">Belongs to the ATP-dependent AMP-binding enzyme family.</text>
</comment>
<dbReference type="AlphaFoldDB" id="A0A6J6FMD3"/>
<dbReference type="InterPro" id="IPR045851">
    <property type="entry name" value="AMP-bd_C_sf"/>
</dbReference>
<dbReference type="GO" id="GO:0006631">
    <property type="term" value="P:fatty acid metabolic process"/>
    <property type="evidence" value="ECO:0007669"/>
    <property type="project" value="TreeGrafter"/>
</dbReference>
<dbReference type="PANTHER" id="PTHR43201:SF5">
    <property type="entry name" value="MEDIUM-CHAIN ACYL-COA LIGASE ACSF2, MITOCHONDRIAL"/>
    <property type="match status" value="1"/>
</dbReference>
<feature type="domain" description="AMP-binding enzyme C-terminal" evidence="4">
    <location>
        <begin position="426"/>
        <end position="504"/>
    </location>
</feature>
<gene>
    <name evidence="5" type="ORF">UFOPK1493_03578</name>
</gene>
<evidence type="ECO:0000313" key="5">
    <source>
        <dbReference type="EMBL" id="CAB4588123.1"/>
    </source>
</evidence>
<dbReference type="EMBL" id="CAEZSR010000208">
    <property type="protein sequence ID" value="CAB4588123.1"/>
    <property type="molecule type" value="Genomic_DNA"/>
</dbReference>
<name>A0A6J6FMD3_9ZZZZ</name>
<evidence type="ECO:0000259" key="3">
    <source>
        <dbReference type="Pfam" id="PF00501"/>
    </source>
</evidence>
<dbReference type="InterPro" id="IPR042099">
    <property type="entry name" value="ANL_N_sf"/>
</dbReference>
<dbReference type="Pfam" id="PF00501">
    <property type="entry name" value="AMP-binding"/>
    <property type="match status" value="1"/>
</dbReference>
<dbReference type="Gene3D" id="3.40.50.12780">
    <property type="entry name" value="N-terminal domain of ligase-like"/>
    <property type="match status" value="1"/>
</dbReference>
<keyword evidence="2" id="KW-0436">Ligase</keyword>
<reference evidence="5" key="1">
    <citation type="submission" date="2020-05" db="EMBL/GenBank/DDBJ databases">
        <authorList>
            <person name="Chiriac C."/>
            <person name="Salcher M."/>
            <person name="Ghai R."/>
            <person name="Kavagutti S V."/>
        </authorList>
    </citation>
    <scope>NUCLEOTIDE SEQUENCE</scope>
</reference>
<dbReference type="GO" id="GO:0031956">
    <property type="term" value="F:medium-chain fatty acid-CoA ligase activity"/>
    <property type="evidence" value="ECO:0007669"/>
    <property type="project" value="TreeGrafter"/>
</dbReference>
<sequence>MAKLLQKMVNGDEGRRAAEPALTDRHGVTSWGDLDRRVNRLIHVLRSHGVQPGERVAVLSGNRREAFEVIQAVAHSGILLVPINWHFAPDEVRYVVENSESKVLFVDPTYGGAADGIDLPRYDFVDHDRGGGSTYEDALAAASDAEPDDQQMGGVMFYTSGTTGRPKGVKNTAFAGGVPPEVYELMAAGMVNIGFPSDGRTLLCGPHYHSAQWAFSFFPMIGGSSIVLQEKFVPEETLRLIDEHAITNVHLVPTQFVRLLRADDAAKAAFSGASLQLVLHGAAPCSPQVKRQMIEWWGPKVTEYYGATEGGVVSMITAEEWLRKPGSVGKPMATYLVRIQPEDDDGAAVGDTGAEPFVPGTIHIRNLMGTDFEYLGEPEKTKDAHRLEGMFTLGDIGYLDDDGYLFLSDRKIDMIISGGVNIYPAEIEGVLAGHPAIVDVAVFGIPDEEFGEQVKAAVQLAPGSTWDADTEASVVAHAREHLAGYKVPRSFDVVETMPRSEAGKLVKRQLRNPYWEAAGRSI</sequence>
<dbReference type="InterPro" id="IPR025110">
    <property type="entry name" value="AMP-bd_C"/>
</dbReference>
<dbReference type="Gene3D" id="3.30.300.30">
    <property type="match status" value="1"/>
</dbReference>
<dbReference type="Pfam" id="PF13193">
    <property type="entry name" value="AMP-binding_C"/>
    <property type="match status" value="1"/>
</dbReference>
<organism evidence="5">
    <name type="scientific">freshwater metagenome</name>
    <dbReference type="NCBI Taxonomy" id="449393"/>
    <lineage>
        <taxon>unclassified sequences</taxon>
        <taxon>metagenomes</taxon>
        <taxon>ecological metagenomes</taxon>
    </lineage>
</organism>
<evidence type="ECO:0000256" key="2">
    <source>
        <dbReference type="ARBA" id="ARBA00022598"/>
    </source>
</evidence>
<dbReference type="PANTHER" id="PTHR43201">
    <property type="entry name" value="ACYL-COA SYNTHETASE"/>
    <property type="match status" value="1"/>
</dbReference>
<accession>A0A6J6FMD3</accession>
<evidence type="ECO:0000259" key="4">
    <source>
        <dbReference type="Pfam" id="PF13193"/>
    </source>
</evidence>
<dbReference type="InterPro" id="IPR000873">
    <property type="entry name" value="AMP-dep_synth/lig_dom"/>
</dbReference>
<evidence type="ECO:0000256" key="1">
    <source>
        <dbReference type="ARBA" id="ARBA00006432"/>
    </source>
</evidence>
<dbReference type="SUPFAM" id="SSF56801">
    <property type="entry name" value="Acetyl-CoA synthetase-like"/>
    <property type="match status" value="1"/>
</dbReference>
<proteinExistence type="inferred from homology"/>
<feature type="domain" description="AMP-dependent synthetase/ligase" evidence="3">
    <location>
        <begin position="17"/>
        <end position="365"/>
    </location>
</feature>